<dbReference type="PROSITE" id="PS51916">
    <property type="entry name" value="DEUBAD"/>
    <property type="match status" value="1"/>
</dbReference>
<evidence type="ECO:0000313" key="11">
    <source>
        <dbReference type="Proteomes" id="UP001147747"/>
    </source>
</evidence>
<dbReference type="OrthoDB" id="2289918at2759"/>
<evidence type="ECO:0000256" key="4">
    <source>
        <dbReference type="ARBA" id="ARBA00022833"/>
    </source>
</evidence>
<keyword evidence="4" id="KW-0862">Zinc</keyword>
<dbReference type="AlphaFoldDB" id="A0A9W9SF70"/>
<evidence type="ECO:0000256" key="5">
    <source>
        <dbReference type="ARBA" id="ARBA00023015"/>
    </source>
</evidence>
<keyword evidence="3" id="KW-0863">Zinc-finger</keyword>
<evidence type="ECO:0000256" key="1">
    <source>
        <dbReference type="ARBA" id="ARBA00004123"/>
    </source>
</evidence>
<gene>
    <name evidence="10" type="ORF">N7509_013370</name>
</gene>
<keyword evidence="7" id="KW-0539">Nucleus</keyword>
<keyword evidence="11" id="KW-1185">Reference proteome</keyword>
<accession>A0A9W9SF70</accession>
<comment type="caution">
    <text evidence="10">The sequence shown here is derived from an EMBL/GenBank/DDBJ whole genome shotgun (WGS) entry which is preliminary data.</text>
</comment>
<sequence length="640" mass="70853">MGRKKAVSNGRSGRSGRIAKQSFTPTDVGAHPKKAMTSPVKRAPKKAAPRGKWSEATLLTSEKSVLVHADLVKLLASPEAWNCLDETDKQEILALLPADIHPETELQPDSQEQKILPIPASFLRYSNNWRDGLRQFQLDLENGRYDPEWLRQAEKARKQRESGDFDTFKEREFEQFWGQKQNFNKRLPAGDSAKIKLSELVEHGVIQLGDVWRFRFGFGKGENNIKIDKEVRIDRIEGSKLSFTIPTGRRTFLSKVLADAAKVSPGTEKPTIGHSIKQELPTPSPAEIRESDAEGPAENLPSLSKGPAVTDSTAEEVDDTVDVILPQEANTTATTADASLENDQETGAFQVIIVNQNDSPKPANESLKRPTPQPESEPPAKRKRGRPRKIQSVPELGTETVPDPVEQEVTSPKVDTPANPGISVEIVKSPYYSSNSASSEAMRSNTQTKDPEQSTETSSPTDIEMRDSDGPSIQTSLPPVGSFTDPVLPEKSVEIPVQAGELNQSEKTTTNTNSYETERIEDQEEPASSPLSPARSMTNPPSTQPQEEPKQPTDEAEQQSQPGAESNEAAQQPEPEQLEVTITIPNIKTPSPVITHILKLDGRKPDGRTGNSWKEFRCYRNNQDIGSLWELREAWYLKQK</sequence>
<dbReference type="InterPro" id="IPR044867">
    <property type="entry name" value="DEUBAD_dom"/>
</dbReference>
<keyword evidence="5" id="KW-0805">Transcription regulation</keyword>
<dbReference type="Proteomes" id="UP001147747">
    <property type="component" value="Unassembled WGS sequence"/>
</dbReference>
<evidence type="ECO:0000256" key="8">
    <source>
        <dbReference type="SAM" id="MobiDB-lite"/>
    </source>
</evidence>
<dbReference type="EMBL" id="JAPZBU010000012">
    <property type="protein sequence ID" value="KAJ5376484.1"/>
    <property type="molecule type" value="Genomic_DNA"/>
</dbReference>
<comment type="subcellular location">
    <subcellularLocation>
        <location evidence="1">Nucleus</location>
    </subcellularLocation>
</comment>
<feature type="compositionally biased region" description="Polar residues" evidence="8">
    <location>
        <begin position="529"/>
        <end position="546"/>
    </location>
</feature>
<keyword evidence="6" id="KW-0804">Transcription</keyword>
<feature type="compositionally biased region" description="Low complexity" evidence="8">
    <location>
        <begin position="429"/>
        <end position="445"/>
    </location>
</feature>
<dbReference type="GeneID" id="81376987"/>
<dbReference type="InterPro" id="IPR028020">
    <property type="entry name" value="ASX_DEUBAD_dom"/>
</dbReference>
<feature type="region of interest" description="Disordered" evidence="8">
    <location>
        <begin position="357"/>
        <end position="578"/>
    </location>
</feature>
<evidence type="ECO:0000259" key="9">
    <source>
        <dbReference type="PROSITE" id="PS51916"/>
    </source>
</evidence>
<keyword evidence="2" id="KW-0479">Metal-binding</keyword>
<feature type="region of interest" description="Disordered" evidence="8">
    <location>
        <begin position="1"/>
        <end position="51"/>
    </location>
</feature>
<reference evidence="10" key="2">
    <citation type="journal article" date="2023" name="IMA Fungus">
        <title>Comparative genomic study of the Penicillium genus elucidates a diverse pangenome and 15 lateral gene transfer events.</title>
        <authorList>
            <person name="Petersen C."/>
            <person name="Sorensen T."/>
            <person name="Nielsen M.R."/>
            <person name="Sondergaard T.E."/>
            <person name="Sorensen J.L."/>
            <person name="Fitzpatrick D.A."/>
            <person name="Frisvad J.C."/>
            <person name="Nielsen K.L."/>
        </authorList>
    </citation>
    <scope>NUCLEOTIDE SEQUENCE</scope>
    <source>
        <strain evidence="10">IBT 29677</strain>
    </source>
</reference>
<evidence type="ECO:0000256" key="6">
    <source>
        <dbReference type="ARBA" id="ARBA00023163"/>
    </source>
</evidence>
<dbReference type="Pfam" id="PF13919">
    <property type="entry name" value="ASXH"/>
    <property type="match status" value="1"/>
</dbReference>
<dbReference type="GO" id="GO:0005634">
    <property type="term" value="C:nucleus"/>
    <property type="evidence" value="ECO:0007669"/>
    <property type="project" value="UniProtKB-SubCell"/>
</dbReference>
<dbReference type="GO" id="GO:0008270">
    <property type="term" value="F:zinc ion binding"/>
    <property type="evidence" value="ECO:0007669"/>
    <property type="project" value="UniProtKB-KW"/>
</dbReference>
<feature type="region of interest" description="Disordered" evidence="8">
    <location>
        <begin position="263"/>
        <end position="315"/>
    </location>
</feature>
<evidence type="ECO:0000256" key="3">
    <source>
        <dbReference type="ARBA" id="ARBA00022771"/>
    </source>
</evidence>
<name>A0A9W9SF70_9EURO</name>
<organism evidence="10 11">
    <name type="scientific">Penicillium cosmopolitanum</name>
    <dbReference type="NCBI Taxonomy" id="1131564"/>
    <lineage>
        <taxon>Eukaryota</taxon>
        <taxon>Fungi</taxon>
        <taxon>Dikarya</taxon>
        <taxon>Ascomycota</taxon>
        <taxon>Pezizomycotina</taxon>
        <taxon>Eurotiomycetes</taxon>
        <taxon>Eurotiomycetidae</taxon>
        <taxon>Eurotiales</taxon>
        <taxon>Aspergillaceae</taxon>
        <taxon>Penicillium</taxon>
    </lineage>
</organism>
<protein>
    <recommendedName>
        <fullName evidence="9">DEUBAD domain-containing protein</fullName>
    </recommendedName>
</protein>
<proteinExistence type="predicted"/>
<evidence type="ECO:0000256" key="7">
    <source>
        <dbReference type="ARBA" id="ARBA00023242"/>
    </source>
</evidence>
<feature type="domain" description="DEUBAD" evidence="9">
    <location>
        <begin position="62"/>
        <end position="182"/>
    </location>
</feature>
<feature type="compositionally biased region" description="Polar residues" evidence="8">
    <location>
        <begin position="501"/>
        <end position="515"/>
    </location>
</feature>
<evidence type="ECO:0000313" key="10">
    <source>
        <dbReference type="EMBL" id="KAJ5376484.1"/>
    </source>
</evidence>
<dbReference type="RefSeq" id="XP_056481514.1">
    <property type="nucleotide sequence ID" value="XM_056638007.1"/>
</dbReference>
<evidence type="ECO:0000256" key="2">
    <source>
        <dbReference type="ARBA" id="ARBA00022723"/>
    </source>
</evidence>
<reference evidence="10" key="1">
    <citation type="submission" date="2022-12" db="EMBL/GenBank/DDBJ databases">
        <authorList>
            <person name="Petersen C."/>
        </authorList>
    </citation>
    <scope>NUCLEOTIDE SEQUENCE</scope>
    <source>
        <strain evidence="10">IBT 29677</strain>
    </source>
</reference>